<feature type="domain" description="CHAT" evidence="2">
    <location>
        <begin position="529"/>
        <end position="812"/>
    </location>
</feature>
<feature type="repeat" description="TPR" evidence="1">
    <location>
        <begin position="127"/>
        <end position="160"/>
    </location>
</feature>
<name>A0A951PIP1_9CYAN</name>
<sequence length="818" mass="89398">MQSYGISFTASVTLLTIALSFLICPPVVFSSSLTSVQTQEHPRQAQAEQLFRQGIEQYQQGQLDAAVESWQQALAIYQQLQDPHQEGIVLRYLGATYLLLGKNQAAIEVLERFLSVAQEIGDRSSIGQALGNLGIAYKALGEYIKAIESHQQALAIMRETGNRQAEGEVLGNLGNTYERLGDYEKAIASFQQSLTIAGELNDRKGEATALGNVGAIYARLGDYDKAIEHYEQSLALTQEINDQQRAGYTLNNLGSAYHTQGDTNQAIKNYQESLAIARDVSDRQLEGDALSNLGAVYADLGDVAAAITYQQQSLAIAQSIGDPRAEGLALNNLGHTLFNSGNLKEAEKKLREAVKVLESLRPGLEDAEKISIFDTQFLTYNLLQQILIAQDKFEAALEISEQGRARAFVELLAKRLSPEAALESAKSKPPTIEQIQQIAKTQQATLVEYSIVPDEAFKVQGKLRGEPSELLIWVVQPTGRVTFRRVDLKFLRQSQKQAADNALTALDELVNTSRILQGPRLRRGEAARKQLHQLLIEPIAEFLPTNPEARVIFIPQESLFLLPFAALQNASGQYLIEKHTILTAPAIQVLDLTHQQRQRLETQYKEPLQGKEVLVVGNPTMPTLKFGETVEQLTPLPGSEEEANAIATLLNTKAVIGDQATKVEIVQQLPKMRLVHLATHGLLDDIKELGVPGAIALAPSENDDGFLTAGEILNLKLNAELVVLSGCHTGQGKITGDGVLGLSRSLITSGVPSAIVSLWALPDTATALLMTEFYRQLALNTDKAQALRSAMLTTMKQYPQPINWAAFTLIGEASGSGW</sequence>
<dbReference type="InterPro" id="IPR011990">
    <property type="entry name" value="TPR-like_helical_dom_sf"/>
</dbReference>
<feature type="repeat" description="TPR" evidence="1">
    <location>
        <begin position="247"/>
        <end position="280"/>
    </location>
</feature>
<dbReference type="InterPro" id="IPR019734">
    <property type="entry name" value="TPR_rpt"/>
</dbReference>
<keyword evidence="1" id="KW-0802">TPR repeat</keyword>
<dbReference type="PROSITE" id="PS50005">
    <property type="entry name" value="TPR"/>
    <property type="match status" value="4"/>
</dbReference>
<dbReference type="Pfam" id="PF12770">
    <property type="entry name" value="CHAT"/>
    <property type="match status" value="1"/>
</dbReference>
<dbReference type="Pfam" id="PF13424">
    <property type="entry name" value="TPR_12"/>
    <property type="match status" value="4"/>
</dbReference>
<evidence type="ECO:0000313" key="3">
    <source>
        <dbReference type="EMBL" id="MBW4543632.1"/>
    </source>
</evidence>
<accession>A0A951PIP1</accession>
<dbReference type="PROSITE" id="PS50293">
    <property type="entry name" value="TPR_REGION"/>
    <property type="match status" value="2"/>
</dbReference>
<reference evidence="3" key="2">
    <citation type="journal article" date="2022" name="Microbiol. Resour. Announc.">
        <title>Metagenome Sequencing to Explore Phylogenomics of Terrestrial Cyanobacteria.</title>
        <authorList>
            <person name="Ward R.D."/>
            <person name="Stajich J.E."/>
            <person name="Johansen J.R."/>
            <person name="Huntemann M."/>
            <person name="Clum A."/>
            <person name="Foster B."/>
            <person name="Foster B."/>
            <person name="Roux S."/>
            <person name="Palaniappan K."/>
            <person name="Varghese N."/>
            <person name="Mukherjee S."/>
            <person name="Reddy T.B.K."/>
            <person name="Daum C."/>
            <person name="Copeland A."/>
            <person name="Chen I.A."/>
            <person name="Ivanova N.N."/>
            <person name="Kyrpides N.C."/>
            <person name="Shapiro N."/>
            <person name="Eloe-Fadrosh E.A."/>
            <person name="Pietrasiak N."/>
        </authorList>
    </citation>
    <scope>NUCLEOTIDE SEQUENCE</scope>
    <source>
        <strain evidence="3">CPER-KK1</strain>
    </source>
</reference>
<evidence type="ECO:0000313" key="4">
    <source>
        <dbReference type="Proteomes" id="UP000753908"/>
    </source>
</evidence>
<proteinExistence type="predicted"/>
<dbReference type="SUPFAM" id="SSF48452">
    <property type="entry name" value="TPR-like"/>
    <property type="match status" value="2"/>
</dbReference>
<comment type="caution">
    <text evidence="3">The sequence shown here is derived from an EMBL/GenBank/DDBJ whole genome shotgun (WGS) entry which is preliminary data.</text>
</comment>
<organism evidence="3 4">
    <name type="scientific">Symplocastrum torsivum CPER-KK1</name>
    <dbReference type="NCBI Taxonomy" id="450513"/>
    <lineage>
        <taxon>Bacteria</taxon>
        <taxon>Bacillati</taxon>
        <taxon>Cyanobacteriota</taxon>
        <taxon>Cyanophyceae</taxon>
        <taxon>Oscillatoriophycideae</taxon>
        <taxon>Oscillatoriales</taxon>
        <taxon>Microcoleaceae</taxon>
        <taxon>Symplocastrum</taxon>
    </lineage>
</organism>
<dbReference type="PANTHER" id="PTHR10098">
    <property type="entry name" value="RAPSYN-RELATED"/>
    <property type="match status" value="1"/>
</dbReference>
<dbReference type="Gene3D" id="1.25.40.10">
    <property type="entry name" value="Tetratricopeptide repeat domain"/>
    <property type="match status" value="2"/>
</dbReference>
<dbReference type="EMBL" id="JAHHIF010000004">
    <property type="protein sequence ID" value="MBW4543632.1"/>
    <property type="molecule type" value="Genomic_DNA"/>
</dbReference>
<feature type="repeat" description="TPR" evidence="1">
    <location>
        <begin position="167"/>
        <end position="200"/>
    </location>
</feature>
<feature type="repeat" description="TPR" evidence="1">
    <location>
        <begin position="207"/>
        <end position="240"/>
    </location>
</feature>
<dbReference type="SMART" id="SM00028">
    <property type="entry name" value="TPR"/>
    <property type="match status" value="8"/>
</dbReference>
<dbReference type="Proteomes" id="UP000753908">
    <property type="component" value="Unassembled WGS sequence"/>
</dbReference>
<dbReference type="AlphaFoldDB" id="A0A951PIP1"/>
<evidence type="ECO:0000256" key="1">
    <source>
        <dbReference type="PROSITE-ProRule" id="PRU00339"/>
    </source>
</evidence>
<evidence type="ECO:0000259" key="2">
    <source>
        <dbReference type="Pfam" id="PF12770"/>
    </source>
</evidence>
<dbReference type="PANTHER" id="PTHR10098:SF108">
    <property type="entry name" value="TETRATRICOPEPTIDE REPEAT PROTEIN 28"/>
    <property type="match status" value="1"/>
</dbReference>
<dbReference type="InterPro" id="IPR024983">
    <property type="entry name" value="CHAT_dom"/>
</dbReference>
<protein>
    <submittedName>
        <fullName evidence="3">CHAT domain-containing protein</fullName>
    </submittedName>
</protein>
<gene>
    <name evidence="3" type="ORF">KME25_04160</name>
</gene>
<reference evidence="3" key="1">
    <citation type="submission" date="2021-05" db="EMBL/GenBank/DDBJ databases">
        <authorList>
            <person name="Pietrasiak N."/>
            <person name="Ward R."/>
            <person name="Stajich J.E."/>
            <person name="Kurbessoian T."/>
        </authorList>
    </citation>
    <scope>NUCLEOTIDE SEQUENCE</scope>
    <source>
        <strain evidence="3">CPER-KK1</strain>
    </source>
</reference>